<organism evidence="1 2">
    <name type="scientific">Helicocarpus griseus UAMH5409</name>
    <dbReference type="NCBI Taxonomy" id="1447875"/>
    <lineage>
        <taxon>Eukaryota</taxon>
        <taxon>Fungi</taxon>
        <taxon>Dikarya</taxon>
        <taxon>Ascomycota</taxon>
        <taxon>Pezizomycotina</taxon>
        <taxon>Eurotiomycetes</taxon>
        <taxon>Eurotiomycetidae</taxon>
        <taxon>Onygenales</taxon>
        <taxon>Ajellomycetaceae</taxon>
        <taxon>Helicocarpus</taxon>
    </lineage>
</organism>
<proteinExistence type="predicted"/>
<evidence type="ECO:0000313" key="2">
    <source>
        <dbReference type="Proteomes" id="UP000223968"/>
    </source>
</evidence>
<evidence type="ECO:0000313" key="1">
    <source>
        <dbReference type="EMBL" id="PGH11469.1"/>
    </source>
</evidence>
<dbReference type="Proteomes" id="UP000223968">
    <property type="component" value="Unassembled WGS sequence"/>
</dbReference>
<dbReference type="AlphaFoldDB" id="A0A2B7XR96"/>
<name>A0A2B7XR96_9EURO</name>
<protein>
    <submittedName>
        <fullName evidence="1">Uncharacterized protein</fullName>
    </submittedName>
</protein>
<reference evidence="1 2" key="1">
    <citation type="submission" date="2017-10" db="EMBL/GenBank/DDBJ databases">
        <title>Comparative genomics in systemic dimorphic fungi from Ajellomycetaceae.</title>
        <authorList>
            <person name="Munoz J.F."/>
            <person name="Mcewen J.G."/>
            <person name="Clay O.K."/>
            <person name="Cuomo C.A."/>
        </authorList>
    </citation>
    <scope>NUCLEOTIDE SEQUENCE [LARGE SCALE GENOMIC DNA]</scope>
    <source>
        <strain evidence="1 2">UAMH5409</strain>
    </source>
</reference>
<dbReference type="OrthoDB" id="4183719at2759"/>
<sequence length="292" mass="33076">MACHIDERSPAWAVRGIVNAFDALKNSEKRISGHAYFDREFSKISVHRTPTPVLDAAIYNISESVLGTHLSEATVDFTTKTPDFMLSYIPAGVQVSNPVILAGVGFTESYEDLAKTMRYWLESDDYDDEGKLGFLVKFTELPPYNSIRLFSNAVLENLRKYLAKGLLHISDCEGCVEIHGTSIVEKTTAFVEMWKRDIETGKTMRWGNRIQFYDSCSVDHHQEDLQGLSINFGELGIEVEELQGEKMTVDCKEWAASVDQGRRELAWDRFRRILVQLIQGTEYQGKSIDDGV</sequence>
<comment type="caution">
    <text evidence="1">The sequence shown here is derived from an EMBL/GenBank/DDBJ whole genome shotgun (WGS) entry which is preliminary data.</text>
</comment>
<dbReference type="EMBL" id="PDNB01000072">
    <property type="protein sequence ID" value="PGH11469.1"/>
    <property type="molecule type" value="Genomic_DNA"/>
</dbReference>
<accession>A0A2B7XR96</accession>
<keyword evidence="2" id="KW-1185">Reference proteome</keyword>
<gene>
    <name evidence="1" type="ORF">AJ79_04844</name>
</gene>